<evidence type="ECO:0000313" key="5">
    <source>
        <dbReference type="Proteomes" id="UP000009071"/>
    </source>
</evidence>
<organism evidence="4 5">
    <name type="scientific">Solidesulfovibrio magneticus (strain ATCC 700980 / DSM 13731 / RS-1)</name>
    <name type="common">Desulfovibrio magneticus</name>
    <dbReference type="NCBI Taxonomy" id="573370"/>
    <lineage>
        <taxon>Bacteria</taxon>
        <taxon>Pseudomonadati</taxon>
        <taxon>Thermodesulfobacteriota</taxon>
        <taxon>Desulfovibrionia</taxon>
        <taxon>Desulfovibrionales</taxon>
        <taxon>Desulfovibrionaceae</taxon>
        <taxon>Solidesulfovibrio</taxon>
    </lineage>
</organism>
<dbReference type="KEGG" id="dma:DMR_30310"/>
<feature type="domain" description="PDZ" evidence="3">
    <location>
        <begin position="169"/>
        <end position="236"/>
    </location>
</feature>
<dbReference type="InterPro" id="IPR001478">
    <property type="entry name" value="PDZ"/>
</dbReference>
<dbReference type="Pfam" id="PF13180">
    <property type="entry name" value="PDZ_2"/>
    <property type="match status" value="1"/>
</dbReference>
<dbReference type="eggNOG" id="COG0265">
    <property type="taxonomic scope" value="Bacteria"/>
</dbReference>
<evidence type="ECO:0000313" key="4">
    <source>
        <dbReference type="EMBL" id="BAH76522.1"/>
    </source>
</evidence>
<evidence type="ECO:0000256" key="2">
    <source>
        <dbReference type="SAM" id="Phobius"/>
    </source>
</evidence>
<keyword evidence="5" id="KW-1185">Reference proteome</keyword>
<dbReference type="Proteomes" id="UP000009071">
    <property type="component" value="Chromosome"/>
</dbReference>
<dbReference type="STRING" id="573370.DMR_30310"/>
<proteinExistence type="predicted"/>
<name>C4XIE7_SOLM1</name>
<dbReference type="SUPFAM" id="SSF50156">
    <property type="entry name" value="PDZ domain-like"/>
    <property type="match status" value="1"/>
</dbReference>
<evidence type="ECO:0000256" key="1">
    <source>
        <dbReference type="SAM" id="MobiDB-lite"/>
    </source>
</evidence>
<dbReference type="HOGENOM" id="CLU_996501_0_0_7"/>
<dbReference type="SMART" id="SM00228">
    <property type="entry name" value="PDZ"/>
    <property type="match status" value="1"/>
</dbReference>
<dbReference type="InterPro" id="IPR036034">
    <property type="entry name" value="PDZ_sf"/>
</dbReference>
<keyword evidence="2" id="KW-0812">Transmembrane</keyword>
<keyword evidence="2" id="KW-0472">Membrane</keyword>
<reference evidence="4 5" key="1">
    <citation type="journal article" date="2009" name="Genome Res.">
        <title>Whole genome sequence of Desulfovibrio magneticus strain RS-1 revealed common gene clusters in magnetotactic bacteria.</title>
        <authorList>
            <person name="Nakazawa H."/>
            <person name="Arakaki A."/>
            <person name="Narita-Yamada S."/>
            <person name="Yashiro I."/>
            <person name="Jinno K."/>
            <person name="Aoki N."/>
            <person name="Tsuruyama A."/>
            <person name="Okamura Y."/>
            <person name="Tanikawa S."/>
            <person name="Fujita N."/>
            <person name="Takeyama H."/>
            <person name="Matsunaga T."/>
        </authorList>
    </citation>
    <scope>NUCLEOTIDE SEQUENCE [LARGE SCALE GENOMIC DNA]</scope>
    <source>
        <strain evidence="5">ATCC 700980 / DSM 13731 / RS-1</strain>
    </source>
</reference>
<dbReference type="Gene3D" id="2.30.42.10">
    <property type="match status" value="1"/>
</dbReference>
<accession>C4XIE7</accession>
<sequence length="279" mass="30802">MLFKPFKGVTKIIGKIPYSQNSTVVYRVPIARADFLGYTKLHEKLVPGVNMAKVQNSGKSRRVGEQESRRAGEQESRRAGDFDEMDMHVKSRGIHHRMSRRRTEQPSERNLLVWLVSAMVVIAIIGVVVVLQSGVRNRRLSETALPSGVGPEQMRLINTPFSVGIGSGQMQLIKQNTPFLGLYLSDMSPDLAAQLRLAINRGVYVNDVVPLSPAETAGIKPGDVVTQLDGTDLIKSNVVGIVLSKHLPGDVVQAIIIRNQTQLATNIRLETMQNQLKSF</sequence>
<dbReference type="PROSITE" id="PS50106">
    <property type="entry name" value="PDZ"/>
    <property type="match status" value="1"/>
</dbReference>
<dbReference type="EMBL" id="AP010904">
    <property type="protein sequence ID" value="BAH76522.1"/>
    <property type="molecule type" value="Genomic_DNA"/>
</dbReference>
<dbReference type="AlphaFoldDB" id="C4XIE7"/>
<dbReference type="CDD" id="cd06779">
    <property type="entry name" value="cpPDZ_Deg_HtrA-like"/>
    <property type="match status" value="1"/>
</dbReference>
<feature type="compositionally biased region" description="Basic and acidic residues" evidence="1">
    <location>
        <begin position="62"/>
        <end position="89"/>
    </location>
</feature>
<feature type="transmembrane region" description="Helical" evidence="2">
    <location>
        <begin position="111"/>
        <end position="131"/>
    </location>
</feature>
<protein>
    <recommendedName>
        <fullName evidence="3">PDZ domain-containing protein</fullName>
    </recommendedName>
</protein>
<evidence type="ECO:0000259" key="3">
    <source>
        <dbReference type="PROSITE" id="PS50106"/>
    </source>
</evidence>
<gene>
    <name evidence="4" type="ordered locus">DMR_30310</name>
</gene>
<feature type="region of interest" description="Disordered" evidence="1">
    <location>
        <begin position="52"/>
        <end position="102"/>
    </location>
</feature>
<feature type="compositionally biased region" description="Basic residues" evidence="1">
    <location>
        <begin position="90"/>
        <end position="100"/>
    </location>
</feature>
<keyword evidence="2" id="KW-1133">Transmembrane helix</keyword>